<dbReference type="RefSeq" id="WP_037312185.1">
    <property type="nucleotide sequence ID" value="NZ_DAHVQW010000041.1"/>
</dbReference>
<proteinExistence type="predicted"/>
<accession>A0A837D8H5</accession>
<evidence type="ECO:0000313" key="3">
    <source>
        <dbReference type="Proteomes" id="UP000030848"/>
    </source>
</evidence>
<name>A0A837D8H5_9PSEU</name>
<organism evidence="2 3">
    <name type="scientific">Saccharomonospora viridis</name>
    <dbReference type="NCBI Taxonomy" id="1852"/>
    <lineage>
        <taxon>Bacteria</taxon>
        <taxon>Bacillati</taxon>
        <taxon>Actinomycetota</taxon>
        <taxon>Actinomycetes</taxon>
        <taxon>Pseudonocardiales</taxon>
        <taxon>Pseudonocardiaceae</taxon>
        <taxon>Saccharomonospora</taxon>
    </lineage>
</organism>
<dbReference type="Proteomes" id="UP000030848">
    <property type="component" value="Unassembled WGS sequence"/>
</dbReference>
<dbReference type="OrthoDB" id="4445816at2"/>
<sequence>MKRFGIFAAVVAVAMTASCSTSTDEEPGAAKGTAVEEATNAQEEPLTAEAALGDLSTVDFCGLLDTKALEEGIEGTLAFTQPGFSQCLVGIDTQGGRVIATIGNLYDKSESTNWPSEDETLSRSVHRQVIATEVGCVRALLFADEIGLEVFAWELEDAGKLDTETICHIADAVTDGVQDAALSEDTFTLSFQPGSLAELEPCSLLEDTEAAKVLGGETSAQEQLGGHGCTWEVSSGESTGATAELTFDVALTADLSGFSGEIAGRPTQMSVDGYMCQVATPHIPFSEENPNQREVVTLLAMATWEDPCQAVEELAEVVWPQLPKFPG</sequence>
<protein>
    <submittedName>
        <fullName evidence="2">Uncharacterized protein</fullName>
    </submittedName>
</protein>
<feature type="chain" id="PRO_5039125261" evidence="1">
    <location>
        <begin position="24"/>
        <end position="327"/>
    </location>
</feature>
<evidence type="ECO:0000256" key="1">
    <source>
        <dbReference type="SAM" id="SignalP"/>
    </source>
</evidence>
<reference evidence="2 3" key="1">
    <citation type="submission" date="2014-10" db="EMBL/GenBank/DDBJ databases">
        <title>Genome sequence of Micropolyspora internatus JCM3315.</title>
        <authorList>
            <person name="Shin S.-K."/>
            <person name="Yi H."/>
        </authorList>
    </citation>
    <scope>NUCLEOTIDE SEQUENCE [LARGE SCALE GENOMIC DNA]</scope>
    <source>
        <strain evidence="2 3">JCM 3315</strain>
    </source>
</reference>
<evidence type="ECO:0000313" key="2">
    <source>
        <dbReference type="EMBL" id="KHF43148.1"/>
    </source>
</evidence>
<comment type="caution">
    <text evidence="2">The sequence shown here is derived from an EMBL/GenBank/DDBJ whole genome shotgun (WGS) entry which is preliminary data.</text>
</comment>
<feature type="signal peptide" evidence="1">
    <location>
        <begin position="1"/>
        <end position="23"/>
    </location>
</feature>
<gene>
    <name evidence="2" type="ORF">MINT15_33500</name>
</gene>
<dbReference type="AlphaFoldDB" id="A0A837D8H5"/>
<keyword evidence="1" id="KW-0732">Signal</keyword>
<dbReference type="EMBL" id="JRZE01000006">
    <property type="protein sequence ID" value="KHF43148.1"/>
    <property type="molecule type" value="Genomic_DNA"/>
</dbReference>
<dbReference type="PROSITE" id="PS51257">
    <property type="entry name" value="PROKAR_LIPOPROTEIN"/>
    <property type="match status" value="1"/>
</dbReference>